<organism evidence="7 8">
    <name type="scientific">Vreelandella nigrificans</name>
    <dbReference type="NCBI Taxonomy" id="2042704"/>
    <lineage>
        <taxon>Bacteria</taxon>
        <taxon>Pseudomonadati</taxon>
        <taxon>Pseudomonadota</taxon>
        <taxon>Gammaproteobacteria</taxon>
        <taxon>Oceanospirillales</taxon>
        <taxon>Halomonadaceae</taxon>
        <taxon>Vreelandella</taxon>
    </lineage>
</organism>
<feature type="binding site" evidence="5">
    <location>
        <position position="94"/>
    </location>
    <ligand>
        <name>(2E)-4-hydroxy-3-methylbut-2-enyl diphosphate</name>
        <dbReference type="ChEBI" id="CHEBI:128753"/>
    </ligand>
</feature>
<comment type="cofactor">
    <cofactor evidence="5">
        <name>[4Fe-4S] cluster</name>
        <dbReference type="ChEBI" id="CHEBI:49883"/>
    </cofactor>
    <text evidence="5">Binds 1 [4Fe-4S] cluster per subunit.</text>
</comment>
<feature type="binding site" evidence="5">
    <location>
        <position position="61"/>
    </location>
    <ligand>
        <name>isopentenyl diphosphate</name>
        <dbReference type="ChEBI" id="CHEBI:128769"/>
    </ligand>
</feature>
<proteinExistence type="inferred from homology"/>
<dbReference type="UniPathway" id="UPA00059">
    <property type="reaction ID" value="UER00105"/>
</dbReference>
<keyword evidence="1 5" id="KW-0004">4Fe-4S</keyword>
<comment type="caution">
    <text evidence="7">The sequence shown here is derived from an EMBL/GenBank/DDBJ whole genome shotgun (WGS) entry which is preliminary data.</text>
</comment>
<feature type="binding site" evidence="5">
    <location>
        <position position="290"/>
    </location>
    <ligand>
        <name>dimethylallyl diphosphate</name>
        <dbReference type="ChEBI" id="CHEBI:57623"/>
    </ligand>
</feature>
<dbReference type="OrthoDB" id="9804068at2"/>
<dbReference type="Gene3D" id="3.40.1010.20">
    <property type="entry name" value="4-hydroxy-3-methylbut-2-enyl diphosphate reductase, catalytic domain"/>
    <property type="match status" value="2"/>
</dbReference>
<dbReference type="GO" id="GO:0050992">
    <property type="term" value="P:dimethylallyl diphosphate biosynthetic process"/>
    <property type="evidence" value="ECO:0007669"/>
    <property type="project" value="UniProtKB-UniRule"/>
</dbReference>
<feature type="binding site" evidence="5">
    <location>
        <position position="248"/>
    </location>
    <ligand>
        <name>(2E)-4-hydroxy-3-methylbut-2-enyl diphosphate</name>
        <dbReference type="ChEBI" id="CHEBI:128753"/>
    </ligand>
</feature>
<keyword evidence="8" id="KW-1185">Reference proteome</keyword>
<dbReference type="GO" id="GO:0046872">
    <property type="term" value="F:metal ion binding"/>
    <property type="evidence" value="ECO:0007669"/>
    <property type="project" value="UniProtKB-KW"/>
</dbReference>
<dbReference type="Gene3D" id="3.40.50.11270">
    <property type="match status" value="1"/>
</dbReference>
<feature type="binding site" evidence="5">
    <location>
        <position position="247"/>
    </location>
    <ligand>
        <name>(2E)-4-hydroxy-3-methylbut-2-enyl diphosphate</name>
        <dbReference type="ChEBI" id="CHEBI:128753"/>
    </ligand>
</feature>
<feature type="region of interest" description="Disordered" evidence="6">
    <location>
        <begin position="1"/>
        <end position="20"/>
    </location>
</feature>
<comment type="function">
    <text evidence="5">Catalyzes the conversion of 1-hydroxy-2-methyl-2-(E)-butenyl 4-diphosphate (HMBPP) into a mixture of isopentenyl diphosphate (IPP) and dimethylallyl diphosphate (DMAPP). Acts in the terminal step of the DOXP/MEP pathway for isoprenoid precursor biosynthesis.</text>
</comment>
<comment type="catalytic activity">
    <reaction evidence="5">
        <text>isopentenyl diphosphate + 2 oxidized [2Fe-2S]-[ferredoxin] + H2O = (2E)-4-hydroxy-3-methylbut-2-enyl diphosphate + 2 reduced [2Fe-2S]-[ferredoxin] + 2 H(+)</text>
        <dbReference type="Rhea" id="RHEA:24488"/>
        <dbReference type="Rhea" id="RHEA-COMP:10000"/>
        <dbReference type="Rhea" id="RHEA-COMP:10001"/>
        <dbReference type="ChEBI" id="CHEBI:15377"/>
        <dbReference type="ChEBI" id="CHEBI:15378"/>
        <dbReference type="ChEBI" id="CHEBI:33737"/>
        <dbReference type="ChEBI" id="CHEBI:33738"/>
        <dbReference type="ChEBI" id="CHEBI:128753"/>
        <dbReference type="ChEBI" id="CHEBI:128769"/>
        <dbReference type="EC" id="1.17.7.4"/>
    </reaction>
</comment>
<reference evidence="8" key="1">
    <citation type="submission" date="2017-09" db="EMBL/GenBank/DDBJ databases">
        <authorList>
            <person name="Cho G.-S."/>
            <person name="Oguntoyinbo F.A."/>
            <person name="Cnockaert M."/>
            <person name="Kabisch J."/>
            <person name="Neve H."/>
            <person name="Bockelmann W."/>
            <person name="Wenning M."/>
            <person name="Franz C.M."/>
            <person name="Vandamme P."/>
        </authorList>
    </citation>
    <scope>NUCLEOTIDE SEQUENCE [LARGE SCALE GENOMIC DNA]</scope>
    <source>
        <strain evidence="8">MBT G8648</strain>
    </source>
</reference>
<feature type="binding site" evidence="5">
    <location>
        <position position="246"/>
    </location>
    <ligand>
        <name>(2E)-4-hydroxy-3-methylbut-2-enyl diphosphate</name>
        <dbReference type="ChEBI" id="CHEBI:128753"/>
    </ligand>
</feature>
<feature type="binding site" evidence="5">
    <location>
        <position position="144"/>
    </location>
    <ligand>
        <name>(2E)-4-hydroxy-3-methylbut-2-enyl diphosphate</name>
        <dbReference type="ChEBI" id="CHEBI:128753"/>
    </ligand>
</feature>
<dbReference type="Proteomes" id="UP000218677">
    <property type="component" value="Unassembled WGS sequence"/>
</dbReference>
<evidence type="ECO:0000256" key="1">
    <source>
        <dbReference type="ARBA" id="ARBA00022485"/>
    </source>
</evidence>
<feature type="binding site" evidence="5">
    <location>
        <position position="94"/>
    </location>
    <ligand>
        <name>dimethylallyl diphosphate</name>
        <dbReference type="ChEBI" id="CHEBI:57623"/>
    </ligand>
</feature>
<feature type="binding site" evidence="5">
    <location>
        <position position="247"/>
    </location>
    <ligand>
        <name>dimethylallyl diphosphate</name>
        <dbReference type="ChEBI" id="CHEBI:57623"/>
    </ligand>
</feature>
<dbReference type="PANTHER" id="PTHR30426">
    <property type="entry name" value="4-HYDROXY-3-METHYLBUT-2-ENYL DIPHOSPHATE REDUCTASE"/>
    <property type="match status" value="1"/>
</dbReference>
<comment type="pathway">
    <text evidence="5">Isoprenoid biosynthesis; dimethylallyl diphosphate biosynthesis; dimethylallyl diphosphate from (2E)-4-hydroxy-3-methylbutenyl diphosphate: step 1/1.</text>
</comment>
<feature type="binding site" evidence="5">
    <location>
        <position position="144"/>
    </location>
    <ligand>
        <name>dimethylallyl diphosphate</name>
        <dbReference type="ChEBI" id="CHEBI:57623"/>
    </ligand>
</feature>
<dbReference type="GO" id="GO:0016114">
    <property type="term" value="P:terpenoid biosynthetic process"/>
    <property type="evidence" value="ECO:0007669"/>
    <property type="project" value="UniProtKB-UniRule"/>
</dbReference>
<dbReference type="EC" id="1.17.7.4" evidence="5"/>
<protein>
    <recommendedName>
        <fullName evidence="5">4-hydroxy-3-methylbut-2-enyl diphosphate reductase</fullName>
        <shortName evidence="5">HMBPP reductase</shortName>
        <ecNumber evidence="5">1.17.7.4</ecNumber>
    </recommendedName>
</protein>
<feature type="binding site" evidence="5">
    <location>
        <position position="94"/>
    </location>
    <ligand>
        <name>isopentenyl diphosphate</name>
        <dbReference type="ChEBI" id="CHEBI:128769"/>
    </ligand>
</feature>
<feature type="binding site" evidence="5">
    <location>
        <position position="32"/>
    </location>
    <ligand>
        <name>[4Fe-4S] cluster</name>
        <dbReference type="ChEBI" id="CHEBI:49883"/>
    </ligand>
</feature>
<dbReference type="AlphaFoldDB" id="A0A2A4HIC8"/>
<feature type="binding site" evidence="5">
    <location>
        <position position="247"/>
    </location>
    <ligand>
        <name>isopentenyl diphosphate</name>
        <dbReference type="ChEBI" id="CHEBI:128769"/>
    </ligand>
</feature>
<feature type="binding site" evidence="5">
    <location>
        <position position="218"/>
    </location>
    <ligand>
        <name>[4Fe-4S] cluster</name>
        <dbReference type="ChEBI" id="CHEBI:49883"/>
    </ligand>
</feature>
<keyword evidence="5" id="KW-0414">Isoprene biosynthesis</keyword>
<feature type="binding site" evidence="5">
    <location>
        <position position="290"/>
    </location>
    <ligand>
        <name>(2E)-4-hydroxy-3-methylbut-2-enyl diphosphate</name>
        <dbReference type="ChEBI" id="CHEBI:128753"/>
    </ligand>
</feature>
<feature type="binding site" evidence="5">
    <location>
        <position position="61"/>
    </location>
    <ligand>
        <name>(2E)-4-hydroxy-3-methylbut-2-enyl diphosphate</name>
        <dbReference type="ChEBI" id="CHEBI:128753"/>
    </ligand>
</feature>
<feature type="binding site" evidence="5">
    <location>
        <position position="144"/>
    </location>
    <ligand>
        <name>isopentenyl diphosphate</name>
        <dbReference type="ChEBI" id="CHEBI:128769"/>
    </ligand>
</feature>
<comment type="pathway">
    <text evidence="5">Isoprenoid biosynthesis; isopentenyl diphosphate biosynthesis via DXP pathway; isopentenyl diphosphate from 1-deoxy-D-xylulose 5-phosphate: step 6/6.</text>
</comment>
<dbReference type="GO" id="GO:0051745">
    <property type="term" value="F:4-hydroxy-3-methylbut-2-enyl diphosphate reductase activity"/>
    <property type="evidence" value="ECO:0007669"/>
    <property type="project" value="UniProtKB-UniRule"/>
</dbReference>
<comment type="catalytic activity">
    <reaction evidence="5">
        <text>dimethylallyl diphosphate + 2 oxidized [2Fe-2S]-[ferredoxin] + H2O = (2E)-4-hydroxy-3-methylbut-2-enyl diphosphate + 2 reduced [2Fe-2S]-[ferredoxin] + 2 H(+)</text>
        <dbReference type="Rhea" id="RHEA:24825"/>
        <dbReference type="Rhea" id="RHEA-COMP:10000"/>
        <dbReference type="Rhea" id="RHEA-COMP:10001"/>
        <dbReference type="ChEBI" id="CHEBI:15377"/>
        <dbReference type="ChEBI" id="CHEBI:15378"/>
        <dbReference type="ChEBI" id="CHEBI:33737"/>
        <dbReference type="ChEBI" id="CHEBI:33738"/>
        <dbReference type="ChEBI" id="CHEBI:57623"/>
        <dbReference type="ChEBI" id="CHEBI:128753"/>
        <dbReference type="EC" id="1.17.7.4"/>
    </reaction>
</comment>
<keyword evidence="2 5" id="KW-0479">Metal-binding</keyword>
<feature type="active site" description="Proton donor" evidence="5">
    <location>
        <position position="146"/>
    </location>
</feature>
<feature type="binding site" evidence="5">
    <location>
        <position position="246"/>
    </location>
    <ligand>
        <name>dimethylallyl diphosphate</name>
        <dbReference type="ChEBI" id="CHEBI:57623"/>
    </ligand>
</feature>
<accession>A0A2A4HIC8</accession>
<feature type="binding site" evidence="5">
    <location>
        <position position="246"/>
    </location>
    <ligand>
        <name>isopentenyl diphosphate</name>
        <dbReference type="ChEBI" id="CHEBI:128769"/>
    </ligand>
</feature>
<dbReference type="InterPro" id="IPR003451">
    <property type="entry name" value="LytB/IspH"/>
</dbReference>
<feature type="compositionally biased region" description="Polar residues" evidence="6">
    <location>
        <begin position="8"/>
        <end position="20"/>
    </location>
</feature>
<dbReference type="GO" id="GO:0051539">
    <property type="term" value="F:4 iron, 4 sulfur cluster binding"/>
    <property type="evidence" value="ECO:0007669"/>
    <property type="project" value="UniProtKB-UniRule"/>
</dbReference>
<evidence type="ECO:0000256" key="2">
    <source>
        <dbReference type="ARBA" id="ARBA00022723"/>
    </source>
</evidence>
<feature type="binding site" evidence="5">
    <location>
        <position position="188"/>
    </location>
    <ligand>
        <name>(2E)-4-hydroxy-3-methylbut-2-enyl diphosphate</name>
        <dbReference type="ChEBI" id="CHEBI:128753"/>
    </ligand>
</feature>
<evidence type="ECO:0000256" key="3">
    <source>
        <dbReference type="ARBA" id="ARBA00023004"/>
    </source>
</evidence>
<evidence type="ECO:0000313" key="7">
    <source>
        <dbReference type="EMBL" id="PCF94540.1"/>
    </source>
</evidence>
<feature type="binding site" evidence="5">
    <location>
        <position position="61"/>
    </location>
    <ligand>
        <name>dimethylallyl diphosphate</name>
        <dbReference type="ChEBI" id="CHEBI:57623"/>
    </ligand>
</feature>
<sequence>MLSHQGAFMQSSESSQPTQPVQIKLANPRGFCAGVDRAIDIVNRALDVFGPPIYVRHEVVHNRFVVETLRERGAVFVEELHEVPDDVIVIFSAHGVSRAVQRDAEQRGLKVFDATCPLVTKVHMEVLRYAKRGQECILIGHEGHPEVEGTMGRYDPSHGGHIYLVEDEQDVADLEVNDPSVLAFVTQTTLSMDDTAKVIDALRQKFPEIQGPRKNDICYATQNRQDAVRELAADSDLVLVVGSPNSSNSNRLRELSERMGTPAYLIDNADQIEPDWLQGVNRIGVTAGASAPEVLVKGVIEKLQALGAEAPIELQGREENITFSMPKELRERVIASE</sequence>
<dbReference type="PANTHER" id="PTHR30426:SF0">
    <property type="entry name" value="4-HYDROXY-3-METHYLBUT-2-ENYL DIPHOSPHATE REDUCTASE"/>
    <property type="match status" value="1"/>
</dbReference>
<dbReference type="NCBIfam" id="TIGR00216">
    <property type="entry name" value="ispH_lytB"/>
    <property type="match status" value="1"/>
</dbReference>
<feature type="binding site" evidence="5">
    <location>
        <position position="116"/>
    </location>
    <ligand>
        <name>[4Fe-4S] cluster</name>
        <dbReference type="ChEBI" id="CHEBI:49883"/>
    </ligand>
</feature>
<dbReference type="UniPathway" id="UPA00056">
    <property type="reaction ID" value="UER00097"/>
</dbReference>
<keyword evidence="5" id="KW-0560">Oxidoreductase</keyword>
<gene>
    <name evidence="5" type="primary">ispH</name>
    <name evidence="7" type="ORF">CPA45_16860</name>
</gene>
<feature type="binding site" evidence="5">
    <location>
        <position position="290"/>
    </location>
    <ligand>
        <name>isopentenyl diphosphate</name>
        <dbReference type="ChEBI" id="CHEBI:128769"/>
    </ligand>
</feature>
<dbReference type="HAMAP" id="MF_00191">
    <property type="entry name" value="IspH"/>
    <property type="match status" value="1"/>
</dbReference>
<evidence type="ECO:0000313" key="8">
    <source>
        <dbReference type="Proteomes" id="UP000218677"/>
    </source>
</evidence>
<dbReference type="Pfam" id="PF02401">
    <property type="entry name" value="LYTB"/>
    <property type="match status" value="1"/>
</dbReference>
<name>A0A2A4HIC8_9GAMM</name>
<dbReference type="GO" id="GO:0019288">
    <property type="term" value="P:isopentenyl diphosphate biosynthetic process, methylerythritol 4-phosphate pathway"/>
    <property type="evidence" value="ECO:0007669"/>
    <property type="project" value="UniProtKB-UniRule"/>
</dbReference>
<evidence type="ECO:0000256" key="4">
    <source>
        <dbReference type="ARBA" id="ARBA00023014"/>
    </source>
</evidence>
<dbReference type="EMBL" id="NWUX01000018">
    <property type="protein sequence ID" value="PCF94540.1"/>
    <property type="molecule type" value="Genomic_DNA"/>
</dbReference>
<keyword evidence="3 5" id="KW-0408">Iron</keyword>
<dbReference type="NCBIfam" id="NF002188">
    <property type="entry name" value="PRK01045.1-2"/>
    <property type="match status" value="1"/>
</dbReference>
<feature type="binding site" evidence="5">
    <location>
        <position position="248"/>
    </location>
    <ligand>
        <name>isopentenyl diphosphate</name>
        <dbReference type="ChEBI" id="CHEBI:128769"/>
    </ligand>
</feature>
<keyword evidence="4 5" id="KW-0411">Iron-sulfur</keyword>
<dbReference type="CDD" id="cd13944">
    <property type="entry name" value="lytB_ispH"/>
    <property type="match status" value="1"/>
</dbReference>
<dbReference type="NCBIfam" id="NF002190">
    <property type="entry name" value="PRK01045.1-4"/>
    <property type="match status" value="1"/>
</dbReference>
<evidence type="ECO:0000256" key="6">
    <source>
        <dbReference type="SAM" id="MobiDB-lite"/>
    </source>
</evidence>
<evidence type="ECO:0000256" key="5">
    <source>
        <dbReference type="HAMAP-Rule" id="MF_00191"/>
    </source>
</evidence>
<feature type="binding site" evidence="5">
    <location>
        <position position="248"/>
    </location>
    <ligand>
        <name>dimethylallyl diphosphate</name>
        <dbReference type="ChEBI" id="CHEBI:57623"/>
    </ligand>
</feature>
<comment type="similarity">
    <text evidence="5">Belongs to the IspH family.</text>
</comment>